<dbReference type="Proteomes" id="UP000826656">
    <property type="component" value="Unassembled WGS sequence"/>
</dbReference>
<sequence length="276" mass="31230">MRRRHDGRAIRRVFMKLNGLKDFFGKIGSAKPPPAVWVAFTNLQLLFFQSIVKALCTGRGRYGQATSADRWVQSNGYAARPRPPLCASHGRCGLSTADRCVQATADRCVQSKGNAAMPRPTSADRCAQATAERRRTVVCKRRAMRAGHARRRLTVVCKRRAMRAGHARRRLTVVCKRRAMRAGHARRRLTVVCKRRAMRAGHARRRLTVVCKRRAMRAGHARRRLTDVHKPRATRPGHVRRRLGVCKGFYPPLPSVSRRSKPSSRSLLVGEQSNTW</sequence>
<dbReference type="EMBL" id="JAIVGD010000011">
    <property type="protein sequence ID" value="KAH0769197.1"/>
    <property type="molecule type" value="Genomic_DNA"/>
</dbReference>
<dbReference type="EMBL" id="JAIVGD010000011">
    <property type="protein sequence ID" value="KAH0769188.1"/>
    <property type="molecule type" value="Genomic_DNA"/>
</dbReference>
<evidence type="ECO:0000313" key="4">
    <source>
        <dbReference type="Proteomes" id="UP000826656"/>
    </source>
</evidence>
<keyword evidence="4" id="KW-1185">Reference proteome</keyword>
<proteinExistence type="predicted"/>
<gene>
    <name evidence="2" type="ORF">KY290_013169</name>
    <name evidence="3" type="ORF">KY290_013178</name>
</gene>
<evidence type="ECO:0000256" key="1">
    <source>
        <dbReference type="SAM" id="MobiDB-lite"/>
    </source>
</evidence>
<evidence type="ECO:0000313" key="3">
    <source>
        <dbReference type="EMBL" id="KAH0769197.1"/>
    </source>
</evidence>
<protein>
    <submittedName>
        <fullName evidence="2">Uncharacterized protein</fullName>
    </submittedName>
</protein>
<feature type="region of interest" description="Disordered" evidence="1">
    <location>
        <begin position="254"/>
        <end position="276"/>
    </location>
</feature>
<reference evidence="2 4" key="1">
    <citation type="journal article" date="2021" name="bioRxiv">
        <title>Chromosome-scale and haplotype-resolved genome assembly of a tetraploid potato cultivar.</title>
        <authorList>
            <person name="Sun H."/>
            <person name="Jiao W.-B."/>
            <person name="Krause K."/>
            <person name="Campoy J.A."/>
            <person name="Goel M."/>
            <person name="Folz-Donahue K."/>
            <person name="Kukat C."/>
            <person name="Huettel B."/>
            <person name="Schneeberger K."/>
        </authorList>
    </citation>
    <scope>NUCLEOTIDE SEQUENCE [LARGE SCALE GENOMIC DNA]</scope>
    <source>
        <strain evidence="2">SolTubOtavaFocal</strain>
        <tissue evidence="2">Leaves</tissue>
    </source>
</reference>
<organism evidence="2 4">
    <name type="scientific">Solanum tuberosum</name>
    <name type="common">Potato</name>
    <dbReference type="NCBI Taxonomy" id="4113"/>
    <lineage>
        <taxon>Eukaryota</taxon>
        <taxon>Viridiplantae</taxon>
        <taxon>Streptophyta</taxon>
        <taxon>Embryophyta</taxon>
        <taxon>Tracheophyta</taxon>
        <taxon>Spermatophyta</taxon>
        <taxon>Magnoliopsida</taxon>
        <taxon>eudicotyledons</taxon>
        <taxon>Gunneridae</taxon>
        <taxon>Pentapetalae</taxon>
        <taxon>asterids</taxon>
        <taxon>lamiids</taxon>
        <taxon>Solanales</taxon>
        <taxon>Solanaceae</taxon>
        <taxon>Solanoideae</taxon>
        <taxon>Solaneae</taxon>
        <taxon>Solanum</taxon>
    </lineage>
</organism>
<name>A0ABQ7VL38_SOLTU</name>
<evidence type="ECO:0000313" key="2">
    <source>
        <dbReference type="EMBL" id="KAH0769188.1"/>
    </source>
</evidence>
<accession>A0ABQ7VL38</accession>
<comment type="caution">
    <text evidence="2">The sequence shown here is derived from an EMBL/GenBank/DDBJ whole genome shotgun (WGS) entry which is preliminary data.</text>
</comment>